<dbReference type="Proteomes" id="UP000606580">
    <property type="component" value="Unassembled WGS sequence"/>
</dbReference>
<evidence type="ECO:0000256" key="1">
    <source>
        <dbReference type="SAM" id="Phobius"/>
    </source>
</evidence>
<accession>A0A848D8S7</accession>
<protein>
    <submittedName>
        <fullName evidence="2">Uncharacterized protein</fullName>
    </submittedName>
</protein>
<organism evidence="2 3">
    <name type="scientific">Candidatus Ethanoperedens thermophilum</name>
    <dbReference type="NCBI Taxonomy" id="2766897"/>
    <lineage>
        <taxon>Archaea</taxon>
        <taxon>Methanobacteriati</taxon>
        <taxon>Methanobacteriota</taxon>
        <taxon>Stenosarchaea group</taxon>
        <taxon>Methanomicrobia</taxon>
        <taxon>Methanosarcinales</taxon>
        <taxon>Methanosarcinales incertae sedis</taxon>
        <taxon>GOM Arc I cluster</taxon>
        <taxon>Candidatus Ethanoperedens</taxon>
    </lineage>
</organism>
<keyword evidence="1" id="KW-0812">Transmembrane</keyword>
<evidence type="ECO:0000313" key="2">
    <source>
        <dbReference type="EMBL" id="NMG83160.1"/>
    </source>
</evidence>
<reference evidence="2" key="1">
    <citation type="journal article" date="2020" name="MBio">
        <title>'Candidatus Ethanoperedens,' a Thermophilic Genus of Archaea Mediating the Anaerobic Oxidation of Ethane.</title>
        <authorList>
            <person name="Hahn C.J."/>
            <person name="Laso-Perez R."/>
            <person name="Vulcano F."/>
            <person name="Vaziourakis K.M."/>
            <person name="Stokke R."/>
            <person name="Steen I.H."/>
            <person name="Teske A."/>
            <person name="Boetius A."/>
            <person name="Liebeke M."/>
            <person name="Amann R."/>
            <person name="Knittel K."/>
            <person name="Wegener G."/>
        </authorList>
    </citation>
    <scope>NUCLEOTIDE SEQUENCE</scope>
    <source>
        <strain evidence="2">GoM-Arc1-LC-WB58</strain>
    </source>
</reference>
<feature type="transmembrane region" description="Helical" evidence="1">
    <location>
        <begin position="7"/>
        <end position="26"/>
    </location>
</feature>
<evidence type="ECO:0000313" key="3">
    <source>
        <dbReference type="Proteomes" id="UP000606580"/>
    </source>
</evidence>
<name>A0A848D8S7_9EURY</name>
<dbReference type="AlphaFoldDB" id="A0A848D8S7"/>
<gene>
    <name evidence="2" type="ORF">GIS02_03010</name>
</gene>
<comment type="caution">
    <text evidence="2">The sequence shown here is derived from an EMBL/GenBank/DDBJ whole genome shotgun (WGS) entry which is preliminary data.</text>
</comment>
<sequence length="71" mass="7990">MSKKETYRWIGVVIGGVIGILAAVMLEELGGCAQDALWSRGWLGHRVWCVEGAGMVVEVERENERKSFIRR</sequence>
<dbReference type="EMBL" id="WNEG01000057">
    <property type="protein sequence ID" value="NMG83160.1"/>
    <property type="molecule type" value="Genomic_DNA"/>
</dbReference>
<proteinExistence type="predicted"/>
<keyword evidence="1" id="KW-1133">Transmembrane helix</keyword>
<keyword evidence="1" id="KW-0472">Membrane</keyword>